<dbReference type="EMBL" id="LT607412">
    <property type="protein sequence ID" value="SCE74398.1"/>
    <property type="molecule type" value="Genomic_DNA"/>
</dbReference>
<dbReference type="AlphaFoldDB" id="A0A1C4URW8"/>
<keyword evidence="2" id="KW-1185">Reference proteome</keyword>
<protein>
    <submittedName>
        <fullName evidence="1">Uncharacterized protein</fullName>
    </submittedName>
</protein>
<dbReference type="Proteomes" id="UP000198243">
    <property type="component" value="Chromosome I"/>
</dbReference>
<gene>
    <name evidence="1" type="ORF">GA0070607_1041</name>
</gene>
<name>A0A1C4URW8_9ACTN</name>
<evidence type="ECO:0000313" key="1">
    <source>
        <dbReference type="EMBL" id="SCE74398.1"/>
    </source>
</evidence>
<proteinExistence type="predicted"/>
<sequence length="39" mass="4174">MIDSGGTVAWIVRMSCFRETQGDSMLGRADPVIKDATSA</sequence>
<reference evidence="2" key="1">
    <citation type="submission" date="2016-06" db="EMBL/GenBank/DDBJ databases">
        <authorList>
            <person name="Varghese N."/>
            <person name="Submissions Spin"/>
        </authorList>
    </citation>
    <scope>NUCLEOTIDE SEQUENCE [LARGE SCALE GENOMIC DNA]</scope>
    <source>
        <strain evidence="2">DSM 44875</strain>
    </source>
</reference>
<accession>A0A1C4URW8</accession>
<evidence type="ECO:0000313" key="2">
    <source>
        <dbReference type="Proteomes" id="UP000198243"/>
    </source>
</evidence>
<organism evidence="1 2">
    <name type="scientific">Micromonospora coriariae</name>
    <dbReference type="NCBI Taxonomy" id="285665"/>
    <lineage>
        <taxon>Bacteria</taxon>
        <taxon>Bacillati</taxon>
        <taxon>Actinomycetota</taxon>
        <taxon>Actinomycetes</taxon>
        <taxon>Micromonosporales</taxon>
        <taxon>Micromonosporaceae</taxon>
        <taxon>Micromonospora</taxon>
    </lineage>
</organism>